<proteinExistence type="predicted"/>
<accession>A0A0R3S658</accession>
<feature type="domain" description="BACK" evidence="5">
    <location>
        <begin position="233"/>
        <end position="305"/>
    </location>
</feature>
<feature type="region of interest" description="Disordered" evidence="3">
    <location>
        <begin position="542"/>
        <end position="570"/>
    </location>
</feature>
<evidence type="ECO:0000256" key="2">
    <source>
        <dbReference type="ARBA" id="ARBA00022737"/>
    </source>
</evidence>
<feature type="region of interest" description="Disordered" evidence="3">
    <location>
        <begin position="398"/>
        <end position="461"/>
    </location>
</feature>
<dbReference type="Gene3D" id="1.25.40.420">
    <property type="match status" value="1"/>
</dbReference>
<name>A0A0R3S658_9BILA</name>
<dbReference type="Proteomes" id="UP000050640">
    <property type="component" value="Unplaced"/>
</dbReference>
<dbReference type="InterPro" id="IPR011705">
    <property type="entry name" value="BACK"/>
</dbReference>
<dbReference type="STRING" id="1147741.A0A0R3S658"/>
<dbReference type="Gene3D" id="3.30.710.10">
    <property type="entry name" value="Potassium Channel Kv1.1, Chain A"/>
    <property type="match status" value="1"/>
</dbReference>
<organism evidence="6 7">
    <name type="scientific">Elaeophora elaphi</name>
    <dbReference type="NCBI Taxonomy" id="1147741"/>
    <lineage>
        <taxon>Eukaryota</taxon>
        <taxon>Metazoa</taxon>
        <taxon>Ecdysozoa</taxon>
        <taxon>Nematoda</taxon>
        <taxon>Chromadorea</taxon>
        <taxon>Rhabditida</taxon>
        <taxon>Spirurina</taxon>
        <taxon>Spiruromorpha</taxon>
        <taxon>Filarioidea</taxon>
        <taxon>Onchocercidae</taxon>
        <taxon>Elaeophora</taxon>
    </lineage>
</organism>
<evidence type="ECO:0000313" key="6">
    <source>
        <dbReference type="Proteomes" id="UP000050640"/>
    </source>
</evidence>
<feature type="compositionally biased region" description="Polar residues" evidence="3">
    <location>
        <begin position="398"/>
        <end position="426"/>
    </location>
</feature>
<feature type="compositionally biased region" description="Basic and acidic residues" evidence="3">
    <location>
        <begin position="642"/>
        <end position="663"/>
    </location>
</feature>
<dbReference type="AlphaFoldDB" id="A0A0R3S658"/>
<keyword evidence="6" id="KW-1185">Reference proteome</keyword>
<feature type="compositionally biased region" description="Low complexity" evidence="3">
    <location>
        <begin position="440"/>
        <end position="449"/>
    </location>
</feature>
<sequence>KLKSKKRIGLITIAIIANAIIFIIAVVISTIINITYRWLKMNSFAHFCQMWYGGAERERPRQPLPLDILWVIPGDSRKPYFKDELKYDTLEKEAYLKWSKEVGLKNQVRIVLENGYSCCAPACLLAAYSEVMRKIILSKMSHEQFASGSEITIRLSGIPTITNVGLFNVIAYIQQGQTKFLQTELENVLTAAHDLQVISLVAAICKEMTSRINENTTPPITILHTVSDHRSLVVDTAAMKFHDIVKNPEFIKISFEMLYSLVSSPVINKDEYIMAIYRAILFWLRHNNELIYFAPALLDNVNFKRVINTIQSRREIIQKSMEVPQLGPIVQIFLMDAIYAQFSDHLSMPLPSRFQSSSSSIYTISGAETVSSPSLRAGQIGPTQSILGSYIIPPFDSRSSATPRSITNGTSISVESNHRSTQQQPIGSPHYSRDSMDYQSSTTSTTTHTAQEKTLSDAGSSRQRLWSEVLIYGPTYGSKSGNQSGEMSSLQASTAASAGLPSKSSYDSSPTVVTALSDAAQSGPEYSDSAHSGVVCHDQVRGGHKELARSDPTRGSSSAHNGPIRSGAGRSASALISPVRSGLPLSYSSVVAGVGVPKEEMETAITSSPPLGSVVIRTSSSQESVSSSKRRPKFEQIPLRTEPPKSRKELRKERQARERAEKE</sequence>
<keyword evidence="1" id="KW-0880">Kelch repeat</keyword>
<keyword evidence="2" id="KW-0677">Repeat</keyword>
<evidence type="ECO:0000259" key="5">
    <source>
        <dbReference type="Pfam" id="PF07707"/>
    </source>
</evidence>
<reference evidence="7" key="1">
    <citation type="submission" date="2017-02" db="UniProtKB">
        <authorList>
            <consortium name="WormBaseParasite"/>
        </authorList>
    </citation>
    <scope>IDENTIFICATION</scope>
</reference>
<evidence type="ECO:0000256" key="1">
    <source>
        <dbReference type="ARBA" id="ARBA00022441"/>
    </source>
</evidence>
<dbReference type="PANTHER" id="PTHR45632">
    <property type="entry name" value="LD33804P"/>
    <property type="match status" value="1"/>
</dbReference>
<keyword evidence="4" id="KW-1133">Transmembrane helix</keyword>
<feature type="transmembrane region" description="Helical" evidence="4">
    <location>
        <begin position="12"/>
        <end position="39"/>
    </location>
</feature>
<dbReference type="PANTHER" id="PTHR45632:SF3">
    <property type="entry name" value="KELCH-LIKE PROTEIN 32"/>
    <property type="match status" value="1"/>
</dbReference>
<evidence type="ECO:0000256" key="3">
    <source>
        <dbReference type="SAM" id="MobiDB-lite"/>
    </source>
</evidence>
<keyword evidence="4" id="KW-0812">Transmembrane</keyword>
<evidence type="ECO:0000313" key="7">
    <source>
        <dbReference type="WBParaSite" id="EEL_0001028001-mRNA-1"/>
    </source>
</evidence>
<dbReference type="WBParaSite" id="EEL_0001028001-mRNA-1">
    <property type="protein sequence ID" value="EEL_0001028001-mRNA-1"/>
    <property type="gene ID" value="EEL_0001028001"/>
</dbReference>
<protein>
    <submittedName>
        <fullName evidence="7">BACK domain-containing protein</fullName>
    </submittedName>
</protein>
<feature type="compositionally biased region" description="Basic and acidic residues" evidence="3">
    <location>
        <begin position="542"/>
        <end position="552"/>
    </location>
</feature>
<evidence type="ECO:0000256" key="4">
    <source>
        <dbReference type="SAM" id="Phobius"/>
    </source>
</evidence>
<keyword evidence="4" id="KW-0472">Membrane</keyword>
<feature type="region of interest" description="Disordered" evidence="3">
    <location>
        <begin position="601"/>
        <end position="663"/>
    </location>
</feature>
<dbReference type="InterPro" id="IPR011333">
    <property type="entry name" value="SKP1/BTB/POZ_sf"/>
</dbReference>
<dbReference type="Pfam" id="PF07707">
    <property type="entry name" value="BACK"/>
    <property type="match status" value="1"/>
</dbReference>